<gene>
    <name evidence="1" type="ORF">NF867_07655</name>
</gene>
<name>A0A9X2JC61_9SPHI</name>
<protein>
    <submittedName>
        <fullName evidence="1">DUF2007 domain-containing protein</fullName>
    </submittedName>
</protein>
<sequence>MEVNWIKIYNTHEWYKAELIAHLLEQESIEVVRINKKDSSYMSFGVIELFVHQQEFTKAIEIIVLNEDKLD</sequence>
<dbReference type="AlphaFoldDB" id="A0A9X2JC61"/>
<evidence type="ECO:0000313" key="2">
    <source>
        <dbReference type="Proteomes" id="UP001155182"/>
    </source>
</evidence>
<accession>A0A9X2JC61</accession>
<evidence type="ECO:0000313" key="1">
    <source>
        <dbReference type="EMBL" id="MCO4292733.1"/>
    </source>
</evidence>
<dbReference type="RefSeq" id="WP_252587226.1">
    <property type="nucleotide sequence ID" value="NZ_JAMWYS010000028.1"/>
</dbReference>
<organism evidence="1 2">
    <name type="scientific">Solitalea agri</name>
    <dbReference type="NCBI Taxonomy" id="2953739"/>
    <lineage>
        <taxon>Bacteria</taxon>
        <taxon>Pseudomonadati</taxon>
        <taxon>Bacteroidota</taxon>
        <taxon>Sphingobacteriia</taxon>
        <taxon>Sphingobacteriales</taxon>
        <taxon>Sphingobacteriaceae</taxon>
        <taxon>Solitalea</taxon>
    </lineage>
</organism>
<dbReference type="EMBL" id="JAMWYS010000028">
    <property type="protein sequence ID" value="MCO4292733.1"/>
    <property type="molecule type" value="Genomic_DNA"/>
</dbReference>
<proteinExistence type="predicted"/>
<reference evidence="1" key="1">
    <citation type="submission" date="2022-06" db="EMBL/GenBank/DDBJ databases">
        <title>Solitalea sp. MAHUQ-68 isolated from rhizospheric soil.</title>
        <authorList>
            <person name="Huq M.A."/>
        </authorList>
    </citation>
    <scope>NUCLEOTIDE SEQUENCE</scope>
    <source>
        <strain evidence="1">MAHUQ-68</strain>
    </source>
</reference>
<dbReference type="Proteomes" id="UP001155182">
    <property type="component" value="Unassembled WGS sequence"/>
</dbReference>
<comment type="caution">
    <text evidence="1">The sequence shown here is derived from an EMBL/GenBank/DDBJ whole genome shotgun (WGS) entry which is preliminary data.</text>
</comment>
<keyword evidence="2" id="KW-1185">Reference proteome</keyword>